<feature type="non-terminal residue" evidence="1">
    <location>
        <position position="1"/>
    </location>
</feature>
<comment type="caution">
    <text evidence="1">The sequence shown here is derived from an EMBL/GenBank/DDBJ whole genome shotgun (WGS) entry which is preliminary data.</text>
</comment>
<dbReference type="Gene3D" id="3.40.50.11900">
    <property type="match status" value="1"/>
</dbReference>
<protein>
    <recommendedName>
        <fullName evidence="2">DUF2229 domain-containing protein</fullName>
    </recommendedName>
</protein>
<dbReference type="AlphaFoldDB" id="A0A0F8WMN9"/>
<accession>A0A0F8WMN9</accession>
<evidence type="ECO:0000313" key="1">
    <source>
        <dbReference type="EMBL" id="KKK49510.1"/>
    </source>
</evidence>
<evidence type="ECO:0008006" key="2">
    <source>
        <dbReference type="Google" id="ProtNLM"/>
    </source>
</evidence>
<reference evidence="1" key="1">
    <citation type="journal article" date="2015" name="Nature">
        <title>Complex archaea that bridge the gap between prokaryotes and eukaryotes.</title>
        <authorList>
            <person name="Spang A."/>
            <person name="Saw J.H."/>
            <person name="Jorgensen S.L."/>
            <person name="Zaremba-Niedzwiedzka K."/>
            <person name="Martijn J."/>
            <person name="Lind A.E."/>
            <person name="van Eijk R."/>
            <person name="Schleper C."/>
            <person name="Guy L."/>
            <person name="Ettema T.J."/>
        </authorList>
    </citation>
    <scope>NUCLEOTIDE SEQUENCE</scope>
</reference>
<name>A0A0F8WMN9_9ZZZZ</name>
<organism evidence="1">
    <name type="scientific">marine sediment metagenome</name>
    <dbReference type="NCBI Taxonomy" id="412755"/>
    <lineage>
        <taxon>unclassified sequences</taxon>
        <taxon>metagenomes</taxon>
        <taxon>ecological metagenomes</taxon>
    </lineage>
</organism>
<dbReference type="InterPro" id="IPR010327">
    <property type="entry name" value="FldB/FldC_alpha/beta"/>
</dbReference>
<gene>
    <name evidence="1" type="ORF">LCGC14_3134320</name>
</gene>
<proteinExistence type="predicted"/>
<dbReference type="EMBL" id="LAZR01068504">
    <property type="protein sequence ID" value="KKK49510.1"/>
    <property type="molecule type" value="Genomic_DNA"/>
</dbReference>
<sequence length="132" mass="15364">IEFDGDYWHGYTKSKEELQKTKQGKNILKAVKKDELKRHKEEAKEYGDSTLGGHAYENLYNLLHLVEKKVDGVVHVMPLACMPEGTIETYINHICRENKIPLLRIHIDENSAEANLETRLETFCELLKIRKK</sequence>
<dbReference type="Pfam" id="PF06050">
    <property type="entry name" value="HGD-D"/>
    <property type="match status" value="1"/>
</dbReference>